<name>C7H1S5_FAED2</name>
<accession>C7H1S5</accession>
<keyword evidence="2" id="KW-1185">Reference proteome</keyword>
<sequence>MRFLLPGNLPEQEKDFYKKQRGQARIFAASCLDNAFELAYIKTVHIH</sequence>
<reference evidence="1" key="1">
    <citation type="submission" date="2009-08" db="EMBL/GenBank/DDBJ databases">
        <authorList>
            <person name="Weinstock G."/>
            <person name="Sodergren E."/>
            <person name="Clifton S."/>
            <person name="Fulton L."/>
            <person name="Fulton B."/>
            <person name="Courtney L."/>
            <person name="Fronick C."/>
            <person name="Harrison M."/>
            <person name="Strong C."/>
            <person name="Farmer C."/>
            <person name="Delahaunty K."/>
            <person name="Markovic C."/>
            <person name="Hall O."/>
            <person name="Minx P."/>
            <person name="Tomlinson C."/>
            <person name="Mitreva M."/>
            <person name="Nelson J."/>
            <person name="Hou S."/>
            <person name="Wollam A."/>
            <person name="Pepin K.H."/>
            <person name="Johnson M."/>
            <person name="Bhonagiri V."/>
            <person name="Nash W.E."/>
            <person name="Warren W."/>
            <person name="Chinwalla A."/>
            <person name="Mardis E.R."/>
            <person name="Wilson R.K."/>
        </authorList>
    </citation>
    <scope>NUCLEOTIDE SEQUENCE [LARGE SCALE GENOMIC DNA]</scope>
    <source>
        <strain evidence="1">A2-165</strain>
    </source>
</reference>
<dbReference type="HOGENOM" id="CLU_3168293_0_0_9"/>
<dbReference type="EMBL" id="ACOP02000003">
    <property type="protein sequence ID" value="EEU98285.1"/>
    <property type="molecule type" value="Genomic_DNA"/>
</dbReference>
<evidence type="ECO:0000313" key="1">
    <source>
        <dbReference type="EMBL" id="EEU98285.1"/>
    </source>
</evidence>
<gene>
    <name evidence="1" type="ORF">FAEPRAA2165_00215</name>
</gene>
<dbReference type="Proteomes" id="UP000004619">
    <property type="component" value="Unassembled WGS sequence"/>
</dbReference>
<comment type="caution">
    <text evidence="1">The sequence shown here is derived from an EMBL/GenBank/DDBJ whole genome shotgun (WGS) entry which is preliminary data.</text>
</comment>
<dbReference type="AlphaFoldDB" id="C7H1S5"/>
<organism evidence="1 2">
    <name type="scientific">Faecalibacterium duncaniae (strain DSM 17677 / JCM 31915 / A2-165)</name>
    <name type="common">Faecalibacterium prausnitzii</name>
    <dbReference type="NCBI Taxonomy" id="411483"/>
    <lineage>
        <taxon>Bacteria</taxon>
        <taxon>Bacillati</taxon>
        <taxon>Bacillota</taxon>
        <taxon>Clostridia</taxon>
        <taxon>Eubacteriales</taxon>
        <taxon>Oscillospiraceae</taxon>
        <taxon>Faecalibacterium</taxon>
    </lineage>
</organism>
<proteinExistence type="predicted"/>
<dbReference type="STRING" id="411483.FAEPRAA2165_00215"/>
<protein>
    <submittedName>
        <fullName evidence="1">Uncharacterized protein</fullName>
    </submittedName>
</protein>
<evidence type="ECO:0000313" key="2">
    <source>
        <dbReference type="Proteomes" id="UP000004619"/>
    </source>
</evidence>